<dbReference type="RefSeq" id="WP_125569371.1">
    <property type="nucleotide sequence ID" value="NZ_AP019307.1"/>
</dbReference>
<protein>
    <submittedName>
        <fullName evidence="8">Cytochrome P450</fullName>
    </submittedName>
</protein>
<evidence type="ECO:0000256" key="7">
    <source>
        <dbReference type="RuleBase" id="RU000461"/>
    </source>
</evidence>
<keyword evidence="2 7" id="KW-0349">Heme</keyword>
<dbReference type="InterPro" id="IPR036396">
    <property type="entry name" value="Cyt_P450_sf"/>
</dbReference>
<keyword evidence="3 7" id="KW-0479">Metal-binding</keyword>
<dbReference type="FunFam" id="1.10.630.10:FF:000018">
    <property type="entry name" value="Cytochrome P450 monooxygenase"/>
    <property type="match status" value="1"/>
</dbReference>
<dbReference type="Pfam" id="PF00067">
    <property type="entry name" value="p450"/>
    <property type="match status" value="1"/>
</dbReference>
<dbReference type="InterPro" id="IPR002397">
    <property type="entry name" value="Cyt_P450_B"/>
</dbReference>
<keyword evidence="5 7" id="KW-0408">Iron</keyword>
<dbReference type="PRINTS" id="PR00359">
    <property type="entry name" value="BP450"/>
</dbReference>
<sequence length="395" mass="44157">MAITFEPMDTDFQRDPYPAYTWLRQHDPVHRHAATRETPEYWALSRFEDIWDAVRRPEDFSSAEGLTFFPDEIGQLGLAPTIVMLDPPRQTQLRGLIGRGFTPRRIAELEDVIRAFVRARVEVLRDSGTDLHQDFSSTIPTFVLAELFGVPREDRTRFGPWVRELTNLQNDPLGLAVHDGTAVIVEMFEYFTAAIADRRRTPQDDLLGALVEAEIDGDRLTDWDILGFCFVMVAGGSDTTASLISHGVALLTEAPDQRALLVEDRSLIPDALMEFLRLESSVQGLCRTTTRDVSVAGTTIPSGQKVLMLYGSANRDEAEFGETVDLLDVRRAPKRHLAFSSGPHFCIGNHLARLQARVAFEELLAAMPDIAVDGPAGVRQRSAFVRGWESLPLVR</sequence>
<dbReference type="GO" id="GO:0008395">
    <property type="term" value="F:steroid hydroxylase activity"/>
    <property type="evidence" value="ECO:0007669"/>
    <property type="project" value="TreeGrafter"/>
</dbReference>
<dbReference type="EMBL" id="AP019307">
    <property type="protein sequence ID" value="BBH17997.1"/>
    <property type="molecule type" value="Genomic_DNA"/>
</dbReference>
<evidence type="ECO:0000256" key="4">
    <source>
        <dbReference type="ARBA" id="ARBA00023002"/>
    </source>
</evidence>
<dbReference type="PANTHER" id="PTHR46696">
    <property type="entry name" value="P450, PUTATIVE (EUROFUNG)-RELATED"/>
    <property type="match status" value="1"/>
</dbReference>
<organism evidence="8 9">
    <name type="scientific">Nocardioides baekrokdamisoli</name>
    <dbReference type="NCBI Taxonomy" id="1804624"/>
    <lineage>
        <taxon>Bacteria</taxon>
        <taxon>Bacillati</taxon>
        <taxon>Actinomycetota</taxon>
        <taxon>Actinomycetes</taxon>
        <taxon>Propionibacteriales</taxon>
        <taxon>Nocardioidaceae</taxon>
        <taxon>Nocardioides</taxon>
    </lineage>
</organism>
<evidence type="ECO:0000313" key="8">
    <source>
        <dbReference type="EMBL" id="BBH17997.1"/>
    </source>
</evidence>
<dbReference type="Gene3D" id="1.10.630.10">
    <property type="entry name" value="Cytochrome P450"/>
    <property type="match status" value="1"/>
</dbReference>
<dbReference type="GO" id="GO:0020037">
    <property type="term" value="F:heme binding"/>
    <property type="evidence" value="ECO:0007669"/>
    <property type="project" value="InterPro"/>
</dbReference>
<dbReference type="SUPFAM" id="SSF48264">
    <property type="entry name" value="Cytochrome P450"/>
    <property type="match status" value="1"/>
</dbReference>
<dbReference type="Proteomes" id="UP000271573">
    <property type="component" value="Chromosome"/>
</dbReference>
<dbReference type="PANTHER" id="PTHR46696:SF4">
    <property type="entry name" value="BIOTIN BIOSYNTHESIS CYTOCHROME P450"/>
    <property type="match status" value="1"/>
</dbReference>
<name>A0A3G9IG83_9ACTN</name>
<proteinExistence type="inferred from homology"/>
<keyword evidence="9" id="KW-1185">Reference proteome</keyword>
<evidence type="ECO:0000256" key="3">
    <source>
        <dbReference type="ARBA" id="ARBA00022723"/>
    </source>
</evidence>
<dbReference type="InterPro" id="IPR017972">
    <property type="entry name" value="Cyt_P450_CS"/>
</dbReference>
<dbReference type="PROSITE" id="PS00086">
    <property type="entry name" value="CYTOCHROME_P450"/>
    <property type="match status" value="1"/>
</dbReference>
<dbReference type="GO" id="GO:0005506">
    <property type="term" value="F:iron ion binding"/>
    <property type="evidence" value="ECO:0007669"/>
    <property type="project" value="InterPro"/>
</dbReference>
<dbReference type="PRINTS" id="PR00385">
    <property type="entry name" value="P450"/>
</dbReference>
<accession>A0A3G9IG83</accession>
<gene>
    <name evidence="8" type="ORF">Back2_22840</name>
</gene>
<evidence type="ECO:0000256" key="2">
    <source>
        <dbReference type="ARBA" id="ARBA00022617"/>
    </source>
</evidence>
<evidence type="ECO:0000256" key="5">
    <source>
        <dbReference type="ARBA" id="ARBA00023004"/>
    </source>
</evidence>
<dbReference type="OrthoDB" id="502624at2"/>
<dbReference type="AlphaFoldDB" id="A0A3G9IG83"/>
<keyword evidence="6 7" id="KW-0503">Monooxygenase</keyword>
<dbReference type="GO" id="GO:0006707">
    <property type="term" value="P:cholesterol catabolic process"/>
    <property type="evidence" value="ECO:0007669"/>
    <property type="project" value="TreeGrafter"/>
</dbReference>
<evidence type="ECO:0000256" key="1">
    <source>
        <dbReference type="ARBA" id="ARBA00010617"/>
    </source>
</evidence>
<dbReference type="GO" id="GO:0036199">
    <property type="term" value="F:cholest-4-en-3-one 26-monooxygenase activity"/>
    <property type="evidence" value="ECO:0007669"/>
    <property type="project" value="TreeGrafter"/>
</dbReference>
<evidence type="ECO:0000313" key="9">
    <source>
        <dbReference type="Proteomes" id="UP000271573"/>
    </source>
</evidence>
<keyword evidence="4 7" id="KW-0560">Oxidoreductase</keyword>
<dbReference type="KEGG" id="nbe:Back2_22840"/>
<dbReference type="InterPro" id="IPR001128">
    <property type="entry name" value="Cyt_P450"/>
</dbReference>
<evidence type="ECO:0000256" key="6">
    <source>
        <dbReference type="ARBA" id="ARBA00023033"/>
    </source>
</evidence>
<comment type="similarity">
    <text evidence="1 7">Belongs to the cytochrome P450 family.</text>
</comment>
<reference evidence="8 9" key="1">
    <citation type="submission" date="2018-11" db="EMBL/GenBank/DDBJ databases">
        <title>Complete genome sequence of Nocardioides baekrokdamisoli strain KCTC 39748.</title>
        <authorList>
            <person name="Kang S.W."/>
            <person name="Lee K.C."/>
            <person name="Kim K.K."/>
            <person name="Kim J.S."/>
            <person name="Kim D.S."/>
            <person name="Ko S.H."/>
            <person name="Yang S.H."/>
            <person name="Shin Y.K."/>
            <person name="Lee J.S."/>
        </authorList>
    </citation>
    <scope>NUCLEOTIDE SEQUENCE [LARGE SCALE GENOMIC DNA]</scope>
    <source>
        <strain evidence="8 9">KCTC 39748</strain>
    </source>
</reference>